<dbReference type="RefSeq" id="WP_045075031.1">
    <property type="nucleotide sequence ID" value="NZ_CP011005.1"/>
</dbReference>
<dbReference type="KEGG" id="ari:UM93_08675"/>
<name>A0A0D4BZK3_9MICC</name>
<organism evidence="1 2">
    <name type="scientific">Psychromicrobium lacuslunae</name>
    <dbReference type="NCBI Taxonomy" id="1618207"/>
    <lineage>
        <taxon>Bacteria</taxon>
        <taxon>Bacillati</taxon>
        <taxon>Actinomycetota</taxon>
        <taxon>Actinomycetes</taxon>
        <taxon>Micrococcales</taxon>
        <taxon>Micrococcaceae</taxon>
        <taxon>Psychromicrobium</taxon>
    </lineage>
</organism>
<dbReference type="Proteomes" id="UP000061839">
    <property type="component" value="Chromosome"/>
</dbReference>
<evidence type="ECO:0000313" key="1">
    <source>
        <dbReference type="EMBL" id="AJT41565.1"/>
    </source>
</evidence>
<evidence type="ECO:0000313" key="2">
    <source>
        <dbReference type="Proteomes" id="UP000061839"/>
    </source>
</evidence>
<dbReference type="AlphaFoldDB" id="A0A0D4BZK3"/>
<dbReference type="OrthoDB" id="4943423at2"/>
<reference evidence="1 2" key="1">
    <citation type="journal article" date="2015" name="Genome Announc.">
        <title>Complete Genome Sequencing of Protease-Producing Novel Arthrobacter sp. Strain IHBB 11108 Using PacBio Single-Molecule Real-Time Sequencing Technology.</title>
        <authorList>
            <person name="Kiran S."/>
            <person name="Swarnkar M.K."/>
            <person name="Pal M."/>
            <person name="Thakur R."/>
            <person name="Tewari R."/>
            <person name="Singh A.K."/>
            <person name="Gulati A."/>
        </authorList>
    </citation>
    <scope>NUCLEOTIDE SEQUENCE [LARGE SCALE GENOMIC DNA]</scope>
    <source>
        <strain evidence="1 2">IHBB 11108</strain>
    </source>
</reference>
<sequence length="203" mass="22821">MHHTGGPGWRITVDISAPLLIALYIRDASGLTGAGMPSISAIHPAVKSAEPHQLTQQVGGLASLRFEWEEWWAQLLGTFPGRPPQLTPPNFEEFAGNPALQRVMQAHFGAALNWARQQMTEYELMASRRETMGELKILAQLVQDRELELGRNAREFSLSILEVPIAEPRAWFLEPNRMVMSQHLLDDPEAFRSYVQPVVEMLV</sequence>
<gene>
    <name evidence="1" type="ORF">UM93_08675</name>
</gene>
<protein>
    <submittedName>
        <fullName evidence="1">Uncharacterized protein</fullName>
    </submittedName>
</protein>
<accession>A0A0D4BZK3</accession>
<keyword evidence="2" id="KW-1185">Reference proteome</keyword>
<dbReference type="PATRIC" id="fig|1618207.4.peg.1758"/>
<proteinExistence type="predicted"/>
<dbReference type="EMBL" id="CP011005">
    <property type="protein sequence ID" value="AJT41565.1"/>
    <property type="molecule type" value="Genomic_DNA"/>
</dbReference>
<dbReference type="HOGENOM" id="CLU_112000_0_0_11"/>